<evidence type="ECO:0000313" key="2">
    <source>
        <dbReference type="Proteomes" id="UP000275663"/>
    </source>
</evidence>
<dbReference type="OrthoDB" id="9083611at2"/>
<dbReference type="Proteomes" id="UP000275663">
    <property type="component" value="Chromosome"/>
</dbReference>
<gene>
    <name evidence="1" type="ORF">EJN92_03730</name>
</gene>
<dbReference type="AlphaFoldDB" id="A0A3S9HGG9"/>
<proteinExistence type="predicted"/>
<dbReference type="KEGG" id="upv:EJN92_03730"/>
<evidence type="ECO:0000313" key="1">
    <source>
        <dbReference type="EMBL" id="AZP11193.1"/>
    </source>
</evidence>
<keyword evidence="2" id="KW-1185">Reference proteome</keyword>
<reference evidence="1 2" key="1">
    <citation type="journal article" date="2011" name="Int. J. Syst. Evol. Microbiol.">
        <title>Description of Undibacterium oligocarboniphilum sp. nov., isolated from purified water, and Undibacterium pigrum strain CCUG 49012 as the type strain of Undibacterium parvum sp. nov., and emended descriptions of the genus Undibacterium and the species Undibacterium pigrum.</title>
        <authorList>
            <person name="Eder W."/>
            <person name="Wanner G."/>
            <person name="Ludwig W."/>
            <person name="Busse H.J."/>
            <person name="Ziemke-Kageler F."/>
            <person name="Lang E."/>
        </authorList>
    </citation>
    <scope>NUCLEOTIDE SEQUENCE [LARGE SCALE GENOMIC DNA]</scope>
    <source>
        <strain evidence="1 2">DSM 23061</strain>
    </source>
</reference>
<name>A0A3S9HGG9_9BURK</name>
<dbReference type="EMBL" id="CP034464">
    <property type="protein sequence ID" value="AZP11193.1"/>
    <property type="molecule type" value="Genomic_DNA"/>
</dbReference>
<accession>A0A3S9HGG9</accession>
<protein>
    <submittedName>
        <fullName evidence="1">Uncharacterized protein</fullName>
    </submittedName>
</protein>
<organism evidence="1 2">
    <name type="scientific">Undibacterium parvum</name>
    <dbReference type="NCBI Taxonomy" id="401471"/>
    <lineage>
        <taxon>Bacteria</taxon>
        <taxon>Pseudomonadati</taxon>
        <taxon>Pseudomonadota</taxon>
        <taxon>Betaproteobacteria</taxon>
        <taxon>Burkholderiales</taxon>
        <taxon>Oxalobacteraceae</taxon>
        <taxon>Undibacterium</taxon>
    </lineage>
</organism>
<dbReference type="RefSeq" id="WP_126126592.1">
    <property type="nucleotide sequence ID" value="NZ_CP034464.1"/>
</dbReference>
<sequence>MNNSKRLSDEECQNIRDQLFLKLNSDEAPFALNKDEEKFGPDDWAWLFLRMNKNYQFAYTNHPKAINEFKILEFVHEKDLCNIHADLDERCRRSFGLAAWLDYAQPILPELKNEDDSWFAPLKAAIPEDHSRRTVSKEIYIRPLGPQSRKLDRHPYHLIEETPFGYRIRGLPSTSGHGIRAERGCIAFAVDCSVPPSGQITTLKKIAHKIRSILMDSNELTDTELNETMILEIKSSEDFNYMNFKIAGGAEDIVRDYEMVWRAVYLNVLGPITLQIEKILGEVKDVYQELQDDGFAKPSSLLRFKYNLDSSKDLDGLSRNGGNYLKCLVLIAQLHNRGFGDNQIAQIFGLCSATGKYKNAWQQQLHRKIDEYIDEAKDMINGGYRLLIQAQKPDKNQS</sequence>